<dbReference type="InterPro" id="IPR015947">
    <property type="entry name" value="PUA-like_sf"/>
</dbReference>
<dbReference type="SUPFAM" id="SSF88697">
    <property type="entry name" value="PUA domain-like"/>
    <property type="match status" value="1"/>
</dbReference>
<dbReference type="Pfam" id="PF02190">
    <property type="entry name" value="LON_substr_bdg"/>
    <property type="match status" value="1"/>
</dbReference>
<comment type="caution">
    <text evidence="2">The sequence shown here is derived from an EMBL/GenBank/DDBJ whole genome shotgun (WGS) entry which is preliminary data.</text>
</comment>
<feature type="non-terminal residue" evidence="2">
    <location>
        <position position="120"/>
    </location>
</feature>
<evidence type="ECO:0000259" key="1">
    <source>
        <dbReference type="PROSITE" id="PS51787"/>
    </source>
</evidence>
<protein>
    <submittedName>
        <fullName evidence="2">Endopeptidase La</fullName>
    </submittedName>
</protein>
<accession>A0A7C1AXR6</accession>
<dbReference type="AlphaFoldDB" id="A0A7C1AXR6"/>
<dbReference type="Proteomes" id="UP000886355">
    <property type="component" value="Unassembled WGS sequence"/>
</dbReference>
<name>A0A7C1AXR6_9BACT</name>
<reference evidence="2" key="1">
    <citation type="journal article" date="2020" name="mSystems">
        <title>Genome- and Community-Level Interaction Insights into Carbon Utilization and Element Cycling Functions of Hydrothermarchaeota in Hydrothermal Sediment.</title>
        <authorList>
            <person name="Zhou Z."/>
            <person name="Liu Y."/>
            <person name="Xu W."/>
            <person name="Pan J."/>
            <person name="Luo Z.H."/>
            <person name="Li M."/>
        </authorList>
    </citation>
    <scope>NUCLEOTIDE SEQUENCE [LARGE SCALE GENOMIC DNA]</scope>
    <source>
        <strain evidence="2">HyVt-19</strain>
    </source>
</reference>
<dbReference type="InterPro" id="IPR046336">
    <property type="entry name" value="Lon_prtase_N_sf"/>
</dbReference>
<dbReference type="InterPro" id="IPR003111">
    <property type="entry name" value="Lon_prtase_N"/>
</dbReference>
<dbReference type="Gene3D" id="2.30.130.40">
    <property type="entry name" value="LON domain-like"/>
    <property type="match status" value="1"/>
</dbReference>
<dbReference type="PROSITE" id="PS51787">
    <property type="entry name" value="LON_N"/>
    <property type="match status" value="1"/>
</dbReference>
<sequence length="120" mass="13575">MFKLIKPKATGEKGMERLELPLLPLRDIVLFPSIPMPLFVGRDRSINALELALSRDRRIFLAAQKKAKIDNPKESDIYRVGTIATILQVLRLPDGTVKVLVEGETRARIAEFIPSKECFM</sequence>
<proteinExistence type="predicted"/>
<feature type="domain" description="Lon N-terminal" evidence="1">
    <location>
        <begin position="20"/>
        <end position="120"/>
    </location>
</feature>
<organism evidence="2">
    <name type="scientific">Thermodesulforhabdus norvegica</name>
    <dbReference type="NCBI Taxonomy" id="39841"/>
    <lineage>
        <taxon>Bacteria</taxon>
        <taxon>Pseudomonadati</taxon>
        <taxon>Thermodesulfobacteriota</taxon>
        <taxon>Syntrophobacteria</taxon>
        <taxon>Syntrophobacterales</taxon>
        <taxon>Thermodesulforhabdaceae</taxon>
        <taxon>Thermodesulforhabdus</taxon>
    </lineage>
</organism>
<dbReference type="SMART" id="SM00464">
    <property type="entry name" value="LON"/>
    <property type="match status" value="1"/>
</dbReference>
<gene>
    <name evidence="2" type="ORF">ENG14_01950</name>
</gene>
<evidence type="ECO:0000313" key="2">
    <source>
        <dbReference type="EMBL" id="HDL89648.1"/>
    </source>
</evidence>
<dbReference type="EMBL" id="DQZW01000093">
    <property type="protein sequence ID" value="HDL89648.1"/>
    <property type="molecule type" value="Genomic_DNA"/>
</dbReference>